<evidence type="ECO:0000256" key="2">
    <source>
        <dbReference type="SAM" id="MobiDB-lite"/>
    </source>
</evidence>
<feature type="domain" description="AprE-like long alpha-helical hairpin" evidence="5">
    <location>
        <begin position="165"/>
        <end position="345"/>
    </location>
</feature>
<feature type="region of interest" description="Disordered" evidence="2">
    <location>
        <begin position="384"/>
        <end position="446"/>
    </location>
</feature>
<evidence type="ECO:0000259" key="4">
    <source>
        <dbReference type="Pfam" id="PF10531"/>
    </source>
</evidence>
<dbReference type="Gene3D" id="3.10.560.10">
    <property type="entry name" value="Outer membrane lipoprotein wza domain like"/>
    <property type="match status" value="1"/>
</dbReference>
<dbReference type="RefSeq" id="WP_261614631.1">
    <property type="nucleotide sequence ID" value="NZ_JALIDZ010000002.1"/>
</dbReference>
<dbReference type="InterPro" id="IPR049712">
    <property type="entry name" value="Poly_export"/>
</dbReference>
<name>A0AAW5QT46_9HYPH</name>
<feature type="coiled-coil region" evidence="1">
    <location>
        <begin position="318"/>
        <end position="345"/>
    </location>
</feature>
<dbReference type="Pfam" id="PF25994">
    <property type="entry name" value="HH_AprE"/>
    <property type="match status" value="1"/>
</dbReference>
<organism evidence="6 7">
    <name type="scientific">Microbaculum marinisediminis</name>
    <dbReference type="NCBI Taxonomy" id="2931392"/>
    <lineage>
        <taxon>Bacteria</taxon>
        <taxon>Pseudomonadati</taxon>
        <taxon>Pseudomonadota</taxon>
        <taxon>Alphaproteobacteria</taxon>
        <taxon>Hyphomicrobiales</taxon>
        <taxon>Tepidamorphaceae</taxon>
        <taxon>Microbaculum</taxon>
    </lineage>
</organism>
<dbReference type="Gene3D" id="3.30.1950.10">
    <property type="entry name" value="wza like domain"/>
    <property type="match status" value="1"/>
</dbReference>
<comment type="caution">
    <text evidence="6">The sequence shown here is derived from an EMBL/GenBank/DDBJ whole genome shotgun (WGS) entry which is preliminary data.</text>
</comment>
<sequence>MRFPFRIRQAVVAALFVLAASGAPGIAEPFKLAPNTKVQVTIVQWNPSKAEYQRWDALGGTFVVSPDMTLTLPILGSVDVTDRSGADIAGHVALALKEKVGLLNAPEVTVEVLEYPPIYVVGSVNQPGEYAYRPGLTVLQALALSGGRYRTAEPAGNDVLSLAGELDILRADELRLIGRIARLDAELADATEITFPRQLTGNSNRSLVEQIVNIETLIFSARENETDRQLATLSELSDLYDQELSTLQARAVAGDRSIALAQKQLDGVTELYRKGVSTLSRQADLERVVAGLQVERLVDDTEMMKVRQNKSENRRQELNVQDQRKTNLSLELRDARAELDRVKSRQFTVESLLMEVSGGAAPVETSEEAELVFEIVRHEAGAPVTRHASESTYLEPGDVVKVEPAGRPSETEPGSLLSDAPSAGTRSGRRSGGPVPLPKPRPAGTS</sequence>
<evidence type="ECO:0000313" key="7">
    <source>
        <dbReference type="Proteomes" id="UP001320898"/>
    </source>
</evidence>
<feature type="signal peptide" evidence="3">
    <location>
        <begin position="1"/>
        <end position="22"/>
    </location>
</feature>
<evidence type="ECO:0000256" key="3">
    <source>
        <dbReference type="SAM" id="SignalP"/>
    </source>
</evidence>
<evidence type="ECO:0000313" key="6">
    <source>
        <dbReference type="EMBL" id="MCT8971057.1"/>
    </source>
</evidence>
<keyword evidence="1" id="KW-0175">Coiled coil</keyword>
<evidence type="ECO:0000256" key="1">
    <source>
        <dbReference type="SAM" id="Coils"/>
    </source>
</evidence>
<dbReference type="Pfam" id="PF10531">
    <property type="entry name" value="SLBB"/>
    <property type="match status" value="1"/>
</dbReference>
<dbReference type="EMBL" id="JALIDZ010000002">
    <property type="protein sequence ID" value="MCT8971057.1"/>
    <property type="molecule type" value="Genomic_DNA"/>
</dbReference>
<dbReference type="GO" id="GO:0015159">
    <property type="term" value="F:polysaccharide transmembrane transporter activity"/>
    <property type="evidence" value="ECO:0007669"/>
    <property type="project" value="InterPro"/>
</dbReference>
<dbReference type="InterPro" id="IPR019554">
    <property type="entry name" value="Soluble_ligand-bd"/>
</dbReference>
<dbReference type="Proteomes" id="UP001320898">
    <property type="component" value="Unassembled WGS sequence"/>
</dbReference>
<keyword evidence="3" id="KW-0732">Signal</keyword>
<keyword evidence="7" id="KW-1185">Reference proteome</keyword>
<feature type="domain" description="Soluble ligand binding" evidence="4">
    <location>
        <begin position="118"/>
        <end position="152"/>
    </location>
</feature>
<feature type="chain" id="PRO_5043397730" evidence="3">
    <location>
        <begin position="23"/>
        <end position="446"/>
    </location>
</feature>
<proteinExistence type="predicted"/>
<dbReference type="AlphaFoldDB" id="A0AAW5QT46"/>
<dbReference type="PANTHER" id="PTHR33619:SF3">
    <property type="entry name" value="POLYSACCHARIDE EXPORT PROTEIN GFCE-RELATED"/>
    <property type="match status" value="1"/>
</dbReference>
<gene>
    <name evidence="6" type="ORF">MUB46_04215</name>
</gene>
<protein>
    <submittedName>
        <fullName evidence="6">SLBB domain-containing protein</fullName>
    </submittedName>
</protein>
<reference evidence="6 7" key="1">
    <citation type="submission" date="2022-04" db="EMBL/GenBank/DDBJ databases">
        <authorList>
            <person name="Ye Y.-Q."/>
            <person name="Du Z.-J."/>
        </authorList>
    </citation>
    <scope>NUCLEOTIDE SEQUENCE [LARGE SCALE GENOMIC DNA]</scope>
    <source>
        <strain evidence="6 7">A6E488</strain>
    </source>
</reference>
<dbReference type="InterPro" id="IPR058781">
    <property type="entry name" value="HH_AprE-like"/>
</dbReference>
<evidence type="ECO:0000259" key="5">
    <source>
        <dbReference type="Pfam" id="PF25994"/>
    </source>
</evidence>
<accession>A0AAW5QT46</accession>
<feature type="compositionally biased region" description="Pro residues" evidence="2">
    <location>
        <begin position="435"/>
        <end position="446"/>
    </location>
</feature>
<dbReference type="PANTHER" id="PTHR33619">
    <property type="entry name" value="POLYSACCHARIDE EXPORT PROTEIN GFCE-RELATED"/>
    <property type="match status" value="1"/>
</dbReference>